<gene>
    <name evidence="1" type="ORF">BDQ12DRAFT_688221</name>
</gene>
<keyword evidence="2" id="KW-1185">Reference proteome</keyword>
<proteinExistence type="predicted"/>
<dbReference type="Proteomes" id="UP000308652">
    <property type="component" value="Unassembled WGS sequence"/>
</dbReference>
<name>A0A5C3M336_9AGAR</name>
<dbReference type="AlphaFoldDB" id="A0A5C3M336"/>
<accession>A0A5C3M336</accession>
<evidence type="ECO:0000313" key="1">
    <source>
        <dbReference type="EMBL" id="TFK35481.1"/>
    </source>
</evidence>
<dbReference type="EMBL" id="ML213621">
    <property type="protein sequence ID" value="TFK35481.1"/>
    <property type="molecule type" value="Genomic_DNA"/>
</dbReference>
<sequence>MSAPLVIGRTPLLGLGGTVTWLTLKTYYVSYIYSIEHGGLKTHTMSIFCIYNHLSLTW</sequence>
<organism evidence="1 2">
    <name type="scientific">Crucibulum laeve</name>
    <dbReference type="NCBI Taxonomy" id="68775"/>
    <lineage>
        <taxon>Eukaryota</taxon>
        <taxon>Fungi</taxon>
        <taxon>Dikarya</taxon>
        <taxon>Basidiomycota</taxon>
        <taxon>Agaricomycotina</taxon>
        <taxon>Agaricomycetes</taxon>
        <taxon>Agaricomycetidae</taxon>
        <taxon>Agaricales</taxon>
        <taxon>Agaricineae</taxon>
        <taxon>Nidulariaceae</taxon>
        <taxon>Crucibulum</taxon>
    </lineage>
</organism>
<protein>
    <submittedName>
        <fullName evidence="1">Uncharacterized protein</fullName>
    </submittedName>
</protein>
<evidence type="ECO:0000313" key="2">
    <source>
        <dbReference type="Proteomes" id="UP000308652"/>
    </source>
</evidence>
<reference evidence="1 2" key="1">
    <citation type="journal article" date="2019" name="Nat. Ecol. Evol.">
        <title>Megaphylogeny resolves global patterns of mushroom evolution.</title>
        <authorList>
            <person name="Varga T."/>
            <person name="Krizsan K."/>
            <person name="Foldi C."/>
            <person name="Dima B."/>
            <person name="Sanchez-Garcia M."/>
            <person name="Sanchez-Ramirez S."/>
            <person name="Szollosi G.J."/>
            <person name="Szarkandi J.G."/>
            <person name="Papp V."/>
            <person name="Albert L."/>
            <person name="Andreopoulos W."/>
            <person name="Angelini C."/>
            <person name="Antonin V."/>
            <person name="Barry K.W."/>
            <person name="Bougher N.L."/>
            <person name="Buchanan P."/>
            <person name="Buyck B."/>
            <person name="Bense V."/>
            <person name="Catcheside P."/>
            <person name="Chovatia M."/>
            <person name="Cooper J."/>
            <person name="Damon W."/>
            <person name="Desjardin D."/>
            <person name="Finy P."/>
            <person name="Geml J."/>
            <person name="Haridas S."/>
            <person name="Hughes K."/>
            <person name="Justo A."/>
            <person name="Karasinski D."/>
            <person name="Kautmanova I."/>
            <person name="Kiss B."/>
            <person name="Kocsube S."/>
            <person name="Kotiranta H."/>
            <person name="LaButti K.M."/>
            <person name="Lechner B.E."/>
            <person name="Liimatainen K."/>
            <person name="Lipzen A."/>
            <person name="Lukacs Z."/>
            <person name="Mihaltcheva S."/>
            <person name="Morgado L.N."/>
            <person name="Niskanen T."/>
            <person name="Noordeloos M.E."/>
            <person name="Ohm R.A."/>
            <person name="Ortiz-Santana B."/>
            <person name="Ovrebo C."/>
            <person name="Racz N."/>
            <person name="Riley R."/>
            <person name="Savchenko A."/>
            <person name="Shiryaev A."/>
            <person name="Soop K."/>
            <person name="Spirin V."/>
            <person name="Szebenyi C."/>
            <person name="Tomsovsky M."/>
            <person name="Tulloss R.E."/>
            <person name="Uehling J."/>
            <person name="Grigoriev I.V."/>
            <person name="Vagvolgyi C."/>
            <person name="Papp T."/>
            <person name="Martin F.M."/>
            <person name="Miettinen O."/>
            <person name="Hibbett D.S."/>
            <person name="Nagy L.G."/>
        </authorList>
    </citation>
    <scope>NUCLEOTIDE SEQUENCE [LARGE SCALE GENOMIC DNA]</scope>
    <source>
        <strain evidence="1 2">CBS 166.37</strain>
    </source>
</reference>